<evidence type="ECO:0000313" key="1">
    <source>
        <dbReference type="EMBL" id="RLM65193.1"/>
    </source>
</evidence>
<accession>A0A3L6PVU5</accession>
<protein>
    <submittedName>
        <fullName evidence="1">Uncharacterized protein</fullName>
    </submittedName>
</protein>
<evidence type="ECO:0000313" key="2">
    <source>
        <dbReference type="Proteomes" id="UP000275267"/>
    </source>
</evidence>
<proteinExistence type="predicted"/>
<dbReference type="STRING" id="4540.A0A3L6PVU5"/>
<dbReference type="Proteomes" id="UP000275267">
    <property type="component" value="Unassembled WGS sequence"/>
</dbReference>
<keyword evidence="2" id="KW-1185">Reference proteome</keyword>
<dbReference type="AlphaFoldDB" id="A0A3L6PVU5"/>
<comment type="caution">
    <text evidence="1">The sequence shown here is derived from an EMBL/GenBank/DDBJ whole genome shotgun (WGS) entry which is preliminary data.</text>
</comment>
<organism evidence="1 2">
    <name type="scientific">Panicum miliaceum</name>
    <name type="common">Proso millet</name>
    <name type="synonym">Broomcorn millet</name>
    <dbReference type="NCBI Taxonomy" id="4540"/>
    <lineage>
        <taxon>Eukaryota</taxon>
        <taxon>Viridiplantae</taxon>
        <taxon>Streptophyta</taxon>
        <taxon>Embryophyta</taxon>
        <taxon>Tracheophyta</taxon>
        <taxon>Spermatophyta</taxon>
        <taxon>Magnoliopsida</taxon>
        <taxon>Liliopsida</taxon>
        <taxon>Poales</taxon>
        <taxon>Poaceae</taxon>
        <taxon>PACMAD clade</taxon>
        <taxon>Panicoideae</taxon>
        <taxon>Panicodae</taxon>
        <taxon>Paniceae</taxon>
        <taxon>Panicinae</taxon>
        <taxon>Panicum</taxon>
        <taxon>Panicum sect. Panicum</taxon>
    </lineage>
</organism>
<sequence>MAAGSRGPGPWARSGAWGRSGAEALTGTHDRRLAAHAVLDSKRALGFCDRSGRPCRRHGVARLSPCAASRRRAPSGSGRCRVLVAYLRGRAGVEVDVKEAVYGGMINFVASVLFCADIVNVGLSAPRRRNRAGPASARGGAHRVRRQALVSELFLFCSQVA</sequence>
<reference evidence="2" key="1">
    <citation type="journal article" date="2019" name="Nat. Commun.">
        <title>The genome of broomcorn millet.</title>
        <authorList>
            <person name="Zou C."/>
            <person name="Miki D."/>
            <person name="Li D."/>
            <person name="Tang Q."/>
            <person name="Xiao L."/>
            <person name="Rajput S."/>
            <person name="Deng P."/>
            <person name="Jia W."/>
            <person name="Huang R."/>
            <person name="Zhang M."/>
            <person name="Sun Y."/>
            <person name="Hu J."/>
            <person name="Fu X."/>
            <person name="Schnable P.S."/>
            <person name="Li F."/>
            <person name="Zhang H."/>
            <person name="Feng B."/>
            <person name="Zhu X."/>
            <person name="Liu R."/>
            <person name="Schnable J.C."/>
            <person name="Zhu J.-K."/>
            <person name="Zhang H."/>
        </authorList>
    </citation>
    <scope>NUCLEOTIDE SEQUENCE [LARGE SCALE GENOMIC DNA]</scope>
</reference>
<name>A0A3L6PVU5_PANMI</name>
<dbReference type="EMBL" id="PQIB02000015">
    <property type="protein sequence ID" value="RLM65193.1"/>
    <property type="molecule type" value="Genomic_DNA"/>
</dbReference>
<gene>
    <name evidence="1" type="ORF">C2845_PM16G08340</name>
</gene>